<name>A0AAD9L1I7_RIDPI</name>
<evidence type="ECO:0000313" key="2">
    <source>
        <dbReference type="Proteomes" id="UP001209878"/>
    </source>
</evidence>
<evidence type="ECO:0000313" key="1">
    <source>
        <dbReference type="EMBL" id="KAK2181341.1"/>
    </source>
</evidence>
<gene>
    <name evidence="1" type="ORF">NP493_403g05009</name>
</gene>
<keyword evidence="2" id="KW-1185">Reference proteome</keyword>
<dbReference type="AlphaFoldDB" id="A0AAD9L1I7"/>
<dbReference type="EMBL" id="JAODUO010000402">
    <property type="protein sequence ID" value="KAK2181341.1"/>
    <property type="molecule type" value="Genomic_DNA"/>
</dbReference>
<comment type="caution">
    <text evidence="1">The sequence shown here is derived from an EMBL/GenBank/DDBJ whole genome shotgun (WGS) entry which is preliminary data.</text>
</comment>
<reference evidence="1" key="1">
    <citation type="journal article" date="2023" name="Mol. Biol. Evol.">
        <title>Third-Generation Sequencing Reveals the Adaptive Role of the Epigenome in Three Deep-Sea Polychaetes.</title>
        <authorList>
            <person name="Perez M."/>
            <person name="Aroh O."/>
            <person name="Sun Y."/>
            <person name="Lan Y."/>
            <person name="Juniper S.K."/>
            <person name="Young C.R."/>
            <person name="Angers B."/>
            <person name="Qian P.Y."/>
        </authorList>
    </citation>
    <scope>NUCLEOTIDE SEQUENCE</scope>
    <source>
        <strain evidence="1">R07B-5</strain>
    </source>
</reference>
<protein>
    <submittedName>
        <fullName evidence="1">Uncharacterized protein</fullName>
    </submittedName>
</protein>
<sequence length="104" mass="11902">MIQQLKWQSLEHSRQTDSLTMMYKIRHGLVDIPLSKYTQSACTHCATEHLVAGHRGYPLPLMVQRSRIQAYELSFFIATIEPWNKLTAQTVNARSTARGFQAVP</sequence>
<accession>A0AAD9L1I7</accession>
<organism evidence="1 2">
    <name type="scientific">Ridgeia piscesae</name>
    <name type="common">Tubeworm</name>
    <dbReference type="NCBI Taxonomy" id="27915"/>
    <lineage>
        <taxon>Eukaryota</taxon>
        <taxon>Metazoa</taxon>
        <taxon>Spiralia</taxon>
        <taxon>Lophotrochozoa</taxon>
        <taxon>Annelida</taxon>
        <taxon>Polychaeta</taxon>
        <taxon>Sedentaria</taxon>
        <taxon>Canalipalpata</taxon>
        <taxon>Sabellida</taxon>
        <taxon>Siboglinidae</taxon>
        <taxon>Ridgeia</taxon>
    </lineage>
</organism>
<dbReference type="Proteomes" id="UP001209878">
    <property type="component" value="Unassembled WGS sequence"/>
</dbReference>
<proteinExistence type="predicted"/>